<dbReference type="STRING" id="370979.SAMN05443663_102186"/>
<evidence type="ECO:0000313" key="1">
    <source>
        <dbReference type="EMBL" id="SHG20732.1"/>
    </source>
</evidence>
<organism evidence="1 2">
    <name type="scientific">Flavobacterium defluvii</name>
    <dbReference type="NCBI Taxonomy" id="370979"/>
    <lineage>
        <taxon>Bacteria</taxon>
        <taxon>Pseudomonadati</taxon>
        <taxon>Bacteroidota</taxon>
        <taxon>Flavobacteriia</taxon>
        <taxon>Flavobacteriales</taxon>
        <taxon>Flavobacteriaceae</taxon>
        <taxon>Flavobacterium</taxon>
    </lineage>
</organism>
<gene>
    <name evidence="1" type="ORF">SAMN05443663_102186</name>
</gene>
<dbReference type="OrthoDB" id="1381020at2"/>
<accession>A0A1M5HXY0</accession>
<dbReference type="EMBL" id="FQWC01000002">
    <property type="protein sequence ID" value="SHG20732.1"/>
    <property type="molecule type" value="Genomic_DNA"/>
</dbReference>
<dbReference type="RefSeq" id="WP_073413980.1">
    <property type="nucleotide sequence ID" value="NZ_FQWC01000002.1"/>
</dbReference>
<proteinExistence type="predicted"/>
<protein>
    <submittedName>
        <fullName evidence="1">Uncharacterized protein</fullName>
    </submittedName>
</protein>
<evidence type="ECO:0000313" key="2">
    <source>
        <dbReference type="Proteomes" id="UP000184071"/>
    </source>
</evidence>
<dbReference type="AlphaFoldDB" id="A0A1M5HXY0"/>
<sequence length="67" mass="7469">MKGFIKVFDVQDKEHYINVNQIIKFAPADKRLTANSIIRIVGGDNTSAIQTSSTCEEIVDMIELALN</sequence>
<dbReference type="Proteomes" id="UP000184071">
    <property type="component" value="Unassembled WGS sequence"/>
</dbReference>
<reference evidence="2" key="1">
    <citation type="submission" date="2016-11" db="EMBL/GenBank/DDBJ databases">
        <authorList>
            <person name="Varghese N."/>
            <person name="Submissions S."/>
        </authorList>
    </citation>
    <scope>NUCLEOTIDE SEQUENCE [LARGE SCALE GENOMIC DNA]</scope>
    <source>
        <strain evidence="2">DSM 17963</strain>
    </source>
</reference>
<keyword evidence="2" id="KW-1185">Reference proteome</keyword>
<name>A0A1M5HXY0_9FLAO</name>